<dbReference type="EMBL" id="SOJT01000103">
    <property type="protein sequence ID" value="TET29011.1"/>
    <property type="molecule type" value="Genomic_DNA"/>
</dbReference>
<dbReference type="GO" id="GO:0002949">
    <property type="term" value="P:tRNA threonylcarbamoyladenosine modification"/>
    <property type="evidence" value="ECO:0007669"/>
    <property type="project" value="InterPro"/>
</dbReference>
<proteinExistence type="predicted"/>
<dbReference type="Proteomes" id="UP000316517">
    <property type="component" value="Unassembled WGS sequence"/>
</dbReference>
<dbReference type="NCBIfam" id="TIGR03725">
    <property type="entry name" value="T6A_YeaZ"/>
    <property type="match status" value="1"/>
</dbReference>
<evidence type="ECO:0000313" key="2">
    <source>
        <dbReference type="EMBL" id="TET29011.1"/>
    </source>
</evidence>
<sequence length="220" mass="24397">MLVVGIDVSAEKGIVFLGEGGKILVKKVIDPYASSEKLLPLLDALLKERELEPESLKGIIVSLGPGSFTGLRIGVCLAKGLAFVLKIPVIGVSTFDSWVFSSSAQGILCPLKRAHSSRFYGAFYRKDKEVRKRLSEYLFLPFERILKKSREFSPQRVSFLISYESSLDELDYSLYTSLERIIPEEALLEFGIHRLNKGESDDISSLAPLYVAPPKIGPAK</sequence>
<accession>A0A523TGG2</accession>
<dbReference type="GO" id="GO:0016740">
    <property type="term" value="F:transferase activity"/>
    <property type="evidence" value="ECO:0007669"/>
    <property type="project" value="UniProtKB-KW"/>
</dbReference>
<gene>
    <name evidence="2" type="primary">tsaB</name>
    <name evidence="2" type="ORF">E3J68_02520</name>
</gene>
<evidence type="ECO:0000259" key="1">
    <source>
        <dbReference type="Pfam" id="PF00814"/>
    </source>
</evidence>
<comment type="caution">
    <text evidence="2">The sequence shown here is derived from an EMBL/GenBank/DDBJ whole genome shotgun (WGS) entry which is preliminary data.</text>
</comment>
<dbReference type="Pfam" id="PF00814">
    <property type="entry name" value="TsaD"/>
    <property type="match status" value="1"/>
</dbReference>
<reference evidence="2 3" key="1">
    <citation type="submission" date="2019-03" db="EMBL/GenBank/DDBJ databases">
        <title>Metabolic potential of uncultured bacteria and archaea associated with petroleum seepage in deep-sea sediments.</title>
        <authorList>
            <person name="Dong X."/>
            <person name="Hubert C."/>
        </authorList>
    </citation>
    <scope>NUCLEOTIDE SEQUENCE [LARGE SCALE GENOMIC DNA]</scope>
    <source>
        <strain evidence="2">E44_bin3</strain>
    </source>
</reference>
<dbReference type="InterPro" id="IPR022496">
    <property type="entry name" value="T6A_TsaB"/>
</dbReference>
<name>A0A523TGG2_UNCAE</name>
<dbReference type="AlphaFoldDB" id="A0A523TGG2"/>
<dbReference type="Gene3D" id="3.30.420.40">
    <property type="match status" value="1"/>
</dbReference>
<dbReference type="InterPro" id="IPR043129">
    <property type="entry name" value="ATPase_NBD"/>
</dbReference>
<dbReference type="Gene3D" id="3.30.420.200">
    <property type="match status" value="1"/>
</dbReference>
<protein>
    <submittedName>
        <fullName evidence="2">tRNA (Adenosine(37)-N6)-threonylcarbamoyltransferase complex dimerization subunit type 1 TsaB</fullName>
    </submittedName>
</protein>
<organism evidence="2 3">
    <name type="scientific">Aerophobetes bacterium</name>
    <dbReference type="NCBI Taxonomy" id="2030807"/>
    <lineage>
        <taxon>Bacteria</taxon>
        <taxon>Candidatus Aerophobota</taxon>
    </lineage>
</organism>
<dbReference type="InterPro" id="IPR000905">
    <property type="entry name" value="Gcp-like_dom"/>
</dbReference>
<dbReference type="SUPFAM" id="SSF53067">
    <property type="entry name" value="Actin-like ATPase domain"/>
    <property type="match status" value="1"/>
</dbReference>
<evidence type="ECO:0000313" key="3">
    <source>
        <dbReference type="Proteomes" id="UP000316517"/>
    </source>
</evidence>
<keyword evidence="2" id="KW-0808">Transferase</keyword>
<feature type="domain" description="Gcp-like" evidence="1">
    <location>
        <begin position="34"/>
        <end position="147"/>
    </location>
</feature>